<dbReference type="Pfam" id="PF00646">
    <property type="entry name" value="F-box"/>
    <property type="match status" value="1"/>
</dbReference>
<dbReference type="CDD" id="cd22160">
    <property type="entry name" value="F-box_AtFBL13-like"/>
    <property type="match status" value="1"/>
</dbReference>
<dbReference type="FunCoup" id="A0A7N2MBH4">
    <property type="interactions" value="1345"/>
</dbReference>
<evidence type="ECO:0000313" key="4">
    <source>
        <dbReference type="Proteomes" id="UP000594261"/>
    </source>
</evidence>
<reference evidence="3" key="2">
    <citation type="submission" date="2021-01" db="UniProtKB">
        <authorList>
            <consortium name="EnsemblPlants"/>
        </authorList>
    </citation>
    <scope>IDENTIFICATION</scope>
</reference>
<dbReference type="Pfam" id="PF24758">
    <property type="entry name" value="LRR_At5g56370"/>
    <property type="match status" value="1"/>
</dbReference>
<dbReference type="KEGG" id="qlo:115955340"/>
<dbReference type="OrthoDB" id="594804at2759"/>
<dbReference type="SUPFAM" id="SSF52047">
    <property type="entry name" value="RNI-like"/>
    <property type="match status" value="1"/>
</dbReference>
<dbReference type="OMA" id="ICAPALK"/>
<dbReference type="Gramene" id="QL08p020785:mrna">
    <property type="protein sequence ID" value="QL08p020785:mrna"/>
    <property type="gene ID" value="QL08p020785"/>
</dbReference>
<protein>
    <recommendedName>
        <fullName evidence="2">F-box domain-containing protein</fullName>
    </recommendedName>
</protein>
<dbReference type="RefSeq" id="XP_030929301.1">
    <property type="nucleotide sequence ID" value="XM_031073441.1"/>
</dbReference>
<keyword evidence="4" id="KW-1185">Reference proteome</keyword>
<name>A0A7N2MBH4_QUELO</name>
<dbReference type="RefSeq" id="XP_030929300.1">
    <property type="nucleotide sequence ID" value="XM_031073440.1"/>
</dbReference>
<proteinExistence type="predicted"/>
<dbReference type="Gene3D" id="1.20.1280.50">
    <property type="match status" value="1"/>
</dbReference>
<dbReference type="PROSITE" id="PS50181">
    <property type="entry name" value="FBOX"/>
    <property type="match status" value="1"/>
</dbReference>
<gene>
    <name evidence="3" type="primary">LOC115955340</name>
</gene>
<dbReference type="EMBL" id="LRBV02000008">
    <property type="status" value="NOT_ANNOTATED_CDS"/>
    <property type="molecule type" value="Genomic_DNA"/>
</dbReference>
<dbReference type="InParanoid" id="A0A7N2MBH4"/>
<dbReference type="InterPro" id="IPR006566">
    <property type="entry name" value="FBD"/>
</dbReference>
<dbReference type="AlphaFoldDB" id="A0A7N2MBH4"/>
<dbReference type="PANTHER" id="PTHR31900:SF34">
    <property type="entry name" value="EMB|CAB62440.1-RELATED"/>
    <property type="match status" value="1"/>
</dbReference>
<dbReference type="InterPro" id="IPR055411">
    <property type="entry name" value="LRR_FXL15/At3g58940/PEG3-like"/>
</dbReference>
<dbReference type="EnsemblPlants" id="QL08p020785:mrna">
    <property type="protein sequence ID" value="QL08p020785:mrna"/>
    <property type="gene ID" value="QL08p020785"/>
</dbReference>
<dbReference type="Pfam" id="PF08387">
    <property type="entry name" value="FBD"/>
    <property type="match status" value="1"/>
</dbReference>
<dbReference type="PANTHER" id="PTHR31900">
    <property type="entry name" value="F-BOX/RNI SUPERFAMILY PROTEIN-RELATED"/>
    <property type="match status" value="1"/>
</dbReference>
<dbReference type="Proteomes" id="UP000594261">
    <property type="component" value="Chromosome 8"/>
</dbReference>
<dbReference type="SMART" id="SM00579">
    <property type="entry name" value="FBD"/>
    <property type="match status" value="1"/>
</dbReference>
<dbReference type="GeneID" id="115955340"/>
<evidence type="ECO:0000256" key="1">
    <source>
        <dbReference type="SAM" id="MobiDB-lite"/>
    </source>
</evidence>
<organism evidence="3 4">
    <name type="scientific">Quercus lobata</name>
    <name type="common">Valley oak</name>
    <dbReference type="NCBI Taxonomy" id="97700"/>
    <lineage>
        <taxon>Eukaryota</taxon>
        <taxon>Viridiplantae</taxon>
        <taxon>Streptophyta</taxon>
        <taxon>Embryophyta</taxon>
        <taxon>Tracheophyta</taxon>
        <taxon>Spermatophyta</taxon>
        <taxon>Magnoliopsida</taxon>
        <taxon>eudicotyledons</taxon>
        <taxon>Gunneridae</taxon>
        <taxon>Pentapetalae</taxon>
        <taxon>rosids</taxon>
        <taxon>fabids</taxon>
        <taxon>Fagales</taxon>
        <taxon>Fagaceae</taxon>
        <taxon>Quercus</taxon>
    </lineage>
</organism>
<accession>A0A7N2MBH4</accession>
<reference evidence="3 4" key="1">
    <citation type="journal article" date="2016" name="G3 (Bethesda)">
        <title>First Draft Assembly and Annotation of the Genome of a California Endemic Oak Quercus lobata Nee (Fagaceae).</title>
        <authorList>
            <person name="Sork V.L."/>
            <person name="Fitz-Gibbon S.T."/>
            <person name="Puiu D."/>
            <person name="Crepeau M."/>
            <person name="Gugger P.F."/>
            <person name="Sherman R."/>
            <person name="Stevens K."/>
            <person name="Langley C.H."/>
            <person name="Pellegrini M."/>
            <person name="Salzberg S.L."/>
        </authorList>
    </citation>
    <scope>NUCLEOTIDE SEQUENCE [LARGE SCALE GENOMIC DNA]</scope>
    <source>
        <strain evidence="3 4">cv. SW786</strain>
    </source>
</reference>
<dbReference type="InterPro" id="IPR053781">
    <property type="entry name" value="F-box_AtFBL13-like"/>
</dbReference>
<dbReference type="SUPFAM" id="SSF81383">
    <property type="entry name" value="F-box domain"/>
    <property type="match status" value="1"/>
</dbReference>
<dbReference type="InterPro" id="IPR001810">
    <property type="entry name" value="F-box_dom"/>
</dbReference>
<feature type="domain" description="F-box" evidence="2">
    <location>
        <begin position="34"/>
        <end position="70"/>
    </location>
</feature>
<evidence type="ECO:0000313" key="3">
    <source>
        <dbReference type="EnsemblPlants" id="QL08p020785:mrna"/>
    </source>
</evidence>
<feature type="region of interest" description="Disordered" evidence="1">
    <location>
        <begin position="1"/>
        <end position="31"/>
    </location>
</feature>
<dbReference type="InterPro" id="IPR036047">
    <property type="entry name" value="F-box-like_dom_sf"/>
</dbReference>
<dbReference type="InterPro" id="IPR050232">
    <property type="entry name" value="FBL13/AtMIF1-like"/>
</dbReference>
<sequence>MEPEGSTKSKRKRKRVELEVSPEEQEHEHSDAAVDRISNLPDSILCHILSFLPTKEAVATSILSSSWKPLWTLVPALDLDTQLSVSQSQCLDSNNRTQSVSFFTHIVSRVLALNKAPVLRDFCLTCHSRCDPLHLETWILTAIARDVQQLQLDICLDGFIKDEFYSGELFVLPQSFFSCKTVVILELWNGIKVDPPSSFEFPSLKDLRLVHVFFRNGDCVQRLLSGCPVLQDLKLCSDSRSGLIRFDIRVPTLKYLCLQFLTFEPSLPDYKLAICAPALKCFHFDGDLRHVVFLEKLANLVEAGVWIHPFICTREAWTKGYQIGYGDRVFRLLKALNKAKSLTLYPGKKQCVDFGSIYPSRFKNLVRLNFTLQKSNWHVLQALLRVSPNLEVLVIDKLYSRTNQLCSMEPFDGPGYVSSQLTTFRFNQYKGSKYEVEFVKYILKEARVLKTATISVCDTALKESVIEELSKFPRSSTTCLLTVEVQH</sequence>
<evidence type="ECO:0000259" key="2">
    <source>
        <dbReference type="PROSITE" id="PS50181"/>
    </source>
</evidence>